<evidence type="ECO:0000313" key="2">
    <source>
        <dbReference type="Proteomes" id="UP000268636"/>
    </source>
</evidence>
<reference evidence="1 2" key="1">
    <citation type="submission" date="2018-08" db="EMBL/GenBank/DDBJ databases">
        <title>Recombination of ecologically and evolutionarily significant loci maintains genetic cohesion in the Pseudomonas syringae species complex.</title>
        <authorList>
            <person name="Dillon M."/>
            <person name="Thakur S."/>
            <person name="Almeida R.N.D."/>
            <person name="Weir B.S."/>
            <person name="Guttman D.S."/>
        </authorList>
    </citation>
    <scope>NUCLEOTIDE SEQUENCE [LARGE SCALE GENOMIC DNA]</scope>
    <source>
        <strain evidence="1 2">ICMP 13786</strain>
    </source>
</reference>
<proteinExistence type="predicted"/>
<sequence>MMINGGAPHYKSLNPNATLTSIKSIYNTKIIGIFTRSLESINAKLEAKKALLYHFTMSDIASRLKMIEAW</sequence>
<protein>
    <submittedName>
        <fullName evidence="1">Uncharacterized protein</fullName>
    </submittedName>
</protein>
<organism evidence="1 2">
    <name type="scientific">Pseudomonas savastanoi pv. nerii</name>
    <dbReference type="NCBI Taxonomy" id="360921"/>
    <lineage>
        <taxon>Bacteria</taxon>
        <taxon>Pseudomonadati</taxon>
        <taxon>Pseudomonadota</taxon>
        <taxon>Gammaproteobacteria</taxon>
        <taxon>Pseudomonadales</taxon>
        <taxon>Pseudomonadaceae</taxon>
        <taxon>Pseudomonas</taxon>
    </lineage>
</organism>
<name>A0A0P9VYE8_PSESS</name>
<comment type="caution">
    <text evidence="1">The sequence shown here is derived from an EMBL/GenBank/DDBJ whole genome shotgun (WGS) entry which is preliminary data.</text>
</comment>
<dbReference type="Proteomes" id="UP000268636">
    <property type="component" value="Unassembled WGS sequence"/>
</dbReference>
<gene>
    <name evidence="1" type="ORF">ALP42_102650</name>
</gene>
<accession>A0A0P9VYE8</accession>
<evidence type="ECO:0000313" key="1">
    <source>
        <dbReference type="EMBL" id="RMT78748.1"/>
    </source>
</evidence>
<dbReference type="AlphaFoldDB" id="A0A0P9VYE8"/>
<dbReference type="EMBL" id="RBTN01000098">
    <property type="protein sequence ID" value="RMT78748.1"/>
    <property type="molecule type" value="Genomic_DNA"/>
</dbReference>